<reference evidence="2" key="1">
    <citation type="submission" date="2018-07" db="EMBL/GenBank/DDBJ databases">
        <title>Giant CbK-like Caulobacter bacteriophages have genetically divergent genomes.</title>
        <authorList>
            <person name="Wilson K.M."/>
            <person name="Ely B."/>
        </authorList>
    </citation>
    <scope>NUCLEOTIDE SEQUENCE [LARGE SCALE GENOMIC DNA]</scope>
</reference>
<dbReference type="GO" id="GO:0032259">
    <property type="term" value="P:methylation"/>
    <property type="evidence" value="ECO:0007669"/>
    <property type="project" value="UniProtKB-KW"/>
</dbReference>
<protein>
    <submittedName>
        <fullName evidence="1">FkbM family methyltransferase</fullName>
    </submittedName>
</protein>
<keyword evidence="1" id="KW-0808">Transferase</keyword>
<keyword evidence="1" id="KW-0489">Methyltransferase</keyword>
<gene>
    <name evidence="1" type="ORF">CcrPW_gp137</name>
</gene>
<accession>A0A385EAB6</accession>
<keyword evidence="2" id="KW-1185">Reference proteome</keyword>
<organism evidence="1 2">
    <name type="scientific">Caulobacter phage CcrPW</name>
    <dbReference type="NCBI Taxonomy" id="2283271"/>
    <lineage>
        <taxon>Viruses</taxon>
        <taxon>Duplodnaviria</taxon>
        <taxon>Heunggongvirae</taxon>
        <taxon>Uroviricota</taxon>
        <taxon>Caudoviricetes</taxon>
        <taxon>Jeanschmidtviridae</taxon>
        <taxon>Colossusvirus</taxon>
        <taxon>Colossusvirus PW</taxon>
    </lineage>
</organism>
<reference evidence="1 2" key="2">
    <citation type="submission" date="2018-09" db="EMBL/GenBank/DDBJ databases">
        <title>Giant CbK-like Caulobacter bacteriophages have genetically divergent genomes.</title>
        <authorList>
            <person name="Wilson K."/>
            <person name="Ely B."/>
        </authorList>
    </citation>
    <scope>NUCLEOTIDE SEQUENCE [LARGE SCALE GENOMIC DNA]</scope>
</reference>
<evidence type="ECO:0000313" key="2">
    <source>
        <dbReference type="Proteomes" id="UP000259026"/>
    </source>
</evidence>
<dbReference type="GO" id="GO:0008168">
    <property type="term" value="F:methyltransferase activity"/>
    <property type="evidence" value="ECO:0007669"/>
    <property type="project" value="UniProtKB-KW"/>
</dbReference>
<dbReference type="SUPFAM" id="SSF53335">
    <property type="entry name" value="S-adenosyl-L-methionine-dependent methyltransferases"/>
    <property type="match status" value="1"/>
</dbReference>
<evidence type="ECO:0000313" key="1">
    <source>
        <dbReference type="EMBL" id="AXQ68676.1"/>
    </source>
</evidence>
<dbReference type="InterPro" id="IPR029063">
    <property type="entry name" value="SAM-dependent_MTases_sf"/>
</dbReference>
<name>A0A385EAB6_9CAUD</name>
<dbReference type="EMBL" id="MH588545">
    <property type="protein sequence ID" value="AXQ68676.1"/>
    <property type="molecule type" value="Genomic_DNA"/>
</dbReference>
<dbReference type="Proteomes" id="UP000259026">
    <property type="component" value="Segment"/>
</dbReference>
<sequence length="168" mass="18707">MLISTQYQALNAQLHADIATYGAGGWQWIGPALKFAEHLGVRTILDYGCGKASFGEWTPGDYVVLPYDPVTYPGERPACGMVVCLDVMEHIEPDCLDSVLRHIRSKAERGAFFVIAMRPAQKTLADGRNAHLIVEDAKFWINKLHEHFTSTEIVNIGRPDELVVRAKV</sequence>
<proteinExistence type="predicted"/>